<dbReference type="Gene3D" id="1.25.40.10">
    <property type="entry name" value="Tetratricopeptide repeat domain"/>
    <property type="match status" value="1"/>
</dbReference>
<dbReference type="AlphaFoldDB" id="A0A167WEI4"/>
<feature type="compositionally biased region" description="Polar residues" evidence="4">
    <location>
        <begin position="692"/>
        <end position="702"/>
    </location>
</feature>
<dbReference type="InterPro" id="IPR019734">
    <property type="entry name" value="TPR_rpt"/>
</dbReference>
<dbReference type="PANTHER" id="PTHR23083:SF464">
    <property type="entry name" value="TETRATRICOPEPTIDE REPEAT DOMAIN 7, ISOFORM A"/>
    <property type="match status" value="1"/>
</dbReference>
<sequence>MPCLSCFQSRESPKARQNLDSLEHARCQGNWAEVPEILKKVSKHAPERKCVIQTATVEKKIHDYVASPSDHSKRSILDLCSPLLSAIGEQSTSQQEAFQAQVCLAWLHSVVSEPDLVTSRLPEDFAATIRSLTAGGVALAPYTEVSIVKGAFLKAAAEEQLSGSTAALATLKSIISHITSGTIKHPTTPQYLFWSEKLLAKTAALSSRVIVPLGSSASTEDTEFCLKSFRLWASHAEIKRTDPLTAAPSVHAKGTESIAATWKAYYDILTAVLQKKLPYIPPYDGPSAKQLSSEFKRVQAITEVIFLANTKFPKANEGNEYVEAFVEQVIANWEILCGPEWNAEDFGEGGQDALSRAVLELLYRAAAKTFHSLVILRRLFHVHSSLSEFYLAMKALDTYITLHTRAKSRAQKHPNFMDSTETTENFARTVSEGVLMLSCFGTREDARRVKELVDLLEKQLEDLISSGASLSGISYTYRAIGIGLATWARWTPENEKRADIQAAALAALEKAASIETEGITDLAAAYALGLLLAETRDIDGAIECVRTALIKSKPADEEDDSNFNQALASRERDTIPLWHLFALLLSAKGDFDAAHRACVAGLDGVEAFPADISRQLWGDADVQSAVSSIEPKPTLHEVEAREKESIIELRLTQLSLIEALYGPEAALNHSDQLLRLFGRLFPQHEVKASAGTGPNSKAKSQTSSAQPQQQHLAPPHSLSEKPRVSSSRGSIFSRRKSSRKVETNGDSGSHHRFYNRASAANSIINAEHAHSQEEQKKPNGVVDDILHHHSNRASRDSKRAGEINVKLENGDEPASTFEKENGNTGRDPITAQLSEKGMPLPEPGEDNTPEDNRQLSVAVMGANVDMAAGIDPGRWPNQSVSPTGALITLTKSQSQKHICCVLAKIWLFIAGLFRRSELFDEAREACNEATEQAARLQSLYAAENSSAQGLADPGWGLSKSADDLWADVSAERGQLAQAEGLLRDALRSYEESVQYNPTHLVGTIGLCNLLLDIYDEKFPVDDDEDGEEQGVRPFSSSSVNNNNKKKERGVSNDKGLKDRPSIKVPEPYRKEYPTDEPSPKLTNRLAARDRASMLLSMLTKTGHAWDSSEAWYLLSRANEQTGDIGKTRDLLWWCIELEDKKPIRHWSSLGPGGYVL</sequence>
<organism evidence="5 6">
    <name type="scientific">Ascosphaera apis ARSEF 7405</name>
    <dbReference type="NCBI Taxonomy" id="392613"/>
    <lineage>
        <taxon>Eukaryota</taxon>
        <taxon>Fungi</taxon>
        <taxon>Dikarya</taxon>
        <taxon>Ascomycota</taxon>
        <taxon>Pezizomycotina</taxon>
        <taxon>Eurotiomycetes</taxon>
        <taxon>Eurotiomycetidae</taxon>
        <taxon>Onygenales</taxon>
        <taxon>Ascosphaeraceae</taxon>
        <taxon>Ascosphaera</taxon>
    </lineage>
</organism>
<keyword evidence="3" id="KW-0802">TPR repeat</keyword>
<gene>
    <name evidence="5" type="ORF">AAP_04843</name>
</gene>
<comment type="caution">
    <text evidence="5">The sequence shown here is derived from an EMBL/GenBank/DDBJ whole genome shotgun (WGS) entry which is preliminary data.</text>
</comment>
<dbReference type="Proteomes" id="UP000242877">
    <property type="component" value="Unassembled WGS sequence"/>
</dbReference>
<reference evidence="5 6" key="1">
    <citation type="journal article" date="2016" name="Genome Biol. Evol.">
        <title>Divergent and convergent evolution of fungal pathogenicity.</title>
        <authorList>
            <person name="Shang Y."/>
            <person name="Xiao G."/>
            <person name="Zheng P."/>
            <person name="Cen K."/>
            <person name="Zhan S."/>
            <person name="Wang C."/>
        </authorList>
    </citation>
    <scope>NUCLEOTIDE SEQUENCE [LARGE SCALE GENOMIC DNA]</scope>
    <source>
        <strain evidence="5 6">ARSEF 7405</strain>
    </source>
</reference>
<dbReference type="SMART" id="SM00028">
    <property type="entry name" value="TPR"/>
    <property type="match status" value="4"/>
</dbReference>
<dbReference type="VEuPathDB" id="FungiDB:AAP_04843"/>
<proteinExistence type="inferred from homology"/>
<name>A0A167WEI4_9EURO</name>
<dbReference type="SUPFAM" id="SSF48452">
    <property type="entry name" value="TPR-like"/>
    <property type="match status" value="1"/>
</dbReference>
<feature type="region of interest" description="Disordered" evidence="4">
    <location>
        <begin position="789"/>
        <end position="851"/>
    </location>
</feature>
<keyword evidence="6" id="KW-1185">Reference proteome</keyword>
<evidence type="ECO:0000313" key="6">
    <source>
        <dbReference type="Proteomes" id="UP000242877"/>
    </source>
</evidence>
<dbReference type="InterPro" id="IPR051722">
    <property type="entry name" value="Endocytosis_PI4K-reg_protein"/>
</dbReference>
<feature type="repeat" description="TPR" evidence="3">
    <location>
        <begin position="966"/>
        <end position="999"/>
    </location>
</feature>
<dbReference type="InterPro" id="IPR011990">
    <property type="entry name" value="TPR-like_helical_dom_sf"/>
</dbReference>
<dbReference type="OrthoDB" id="29013at2759"/>
<comment type="function">
    <text evidence="1">Involved in endocytosis.</text>
</comment>
<comment type="similarity">
    <text evidence="2">Belongs to the YPP1 family.</text>
</comment>
<feature type="compositionally biased region" description="Low complexity" evidence="4">
    <location>
        <begin position="703"/>
        <end position="717"/>
    </location>
</feature>
<evidence type="ECO:0000256" key="3">
    <source>
        <dbReference type="PROSITE-ProRule" id="PRU00339"/>
    </source>
</evidence>
<dbReference type="PROSITE" id="PS50005">
    <property type="entry name" value="TPR"/>
    <property type="match status" value="1"/>
</dbReference>
<protein>
    <submittedName>
        <fullName evidence="5">Tetratricopeptide-like helical</fullName>
    </submittedName>
</protein>
<feature type="region of interest" description="Disordered" evidence="4">
    <location>
        <begin position="1021"/>
        <end position="1081"/>
    </location>
</feature>
<evidence type="ECO:0000256" key="4">
    <source>
        <dbReference type="SAM" id="MobiDB-lite"/>
    </source>
</evidence>
<dbReference type="PANTHER" id="PTHR23083">
    <property type="entry name" value="TETRATRICOPEPTIDE REPEAT PROTEIN, TPR"/>
    <property type="match status" value="1"/>
</dbReference>
<dbReference type="EMBL" id="AZGZ01000024">
    <property type="protein sequence ID" value="KZZ88745.1"/>
    <property type="molecule type" value="Genomic_DNA"/>
</dbReference>
<feature type="region of interest" description="Disordered" evidence="4">
    <location>
        <begin position="687"/>
        <end position="753"/>
    </location>
</feature>
<accession>A0A167WEI4</accession>
<evidence type="ECO:0000313" key="5">
    <source>
        <dbReference type="EMBL" id="KZZ88745.1"/>
    </source>
</evidence>
<feature type="compositionally biased region" description="Basic and acidic residues" evidence="4">
    <location>
        <begin position="1048"/>
        <end position="1073"/>
    </location>
</feature>
<evidence type="ECO:0000256" key="2">
    <source>
        <dbReference type="ARBA" id="ARBA00038251"/>
    </source>
</evidence>
<evidence type="ECO:0000256" key="1">
    <source>
        <dbReference type="ARBA" id="ARBA00002550"/>
    </source>
</evidence>